<keyword evidence="1" id="KW-0472">Membrane</keyword>
<proteinExistence type="predicted"/>
<dbReference type="EMBL" id="JBFBMH010000002">
    <property type="protein sequence ID" value="MEW1973931.1"/>
    <property type="molecule type" value="Genomic_DNA"/>
</dbReference>
<accession>A0ABV3LDQ7</accession>
<feature type="transmembrane region" description="Helical" evidence="1">
    <location>
        <begin position="53"/>
        <end position="75"/>
    </location>
</feature>
<comment type="caution">
    <text evidence="2">The sequence shown here is derived from an EMBL/GenBank/DDBJ whole genome shotgun (WGS) entry which is preliminary data.</text>
</comment>
<keyword evidence="3" id="KW-1185">Reference proteome</keyword>
<name>A0ABV3LDQ7_9MICO</name>
<evidence type="ECO:0000313" key="2">
    <source>
        <dbReference type="EMBL" id="MEW1973931.1"/>
    </source>
</evidence>
<reference evidence="2 3" key="1">
    <citation type="submission" date="2024-06" db="EMBL/GenBank/DDBJ databases">
        <title>The Natural Products Discovery Center: Release of the First 8490 Sequenced Strains for Exploring Actinobacteria Biosynthetic Diversity.</title>
        <authorList>
            <person name="Kalkreuter E."/>
            <person name="Kautsar S.A."/>
            <person name="Yang D."/>
            <person name="Bader C.D."/>
            <person name="Teijaro C.N."/>
            <person name="Fluegel L."/>
            <person name="Davis C.M."/>
            <person name="Simpson J.R."/>
            <person name="Lauterbach L."/>
            <person name="Steele A.D."/>
            <person name="Gui C."/>
            <person name="Meng S."/>
            <person name="Li G."/>
            <person name="Viehrig K."/>
            <person name="Ye F."/>
            <person name="Su P."/>
            <person name="Kiefer A.F."/>
            <person name="Nichols A."/>
            <person name="Cepeda A.J."/>
            <person name="Yan W."/>
            <person name="Fan B."/>
            <person name="Jiang Y."/>
            <person name="Adhikari A."/>
            <person name="Zheng C.-J."/>
            <person name="Schuster L."/>
            <person name="Cowan T.M."/>
            <person name="Smanski M.J."/>
            <person name="Chevrette M.G."/>
            <person name="De Carvalho L.P.S."/>
            <person name="Shen B."/>
        </authorList>
    </citation>
    <scope>NUCLEOTIDE SEQUENCE [LARGE SCALE GENOMIC DNA]</scope>
    <source>
        <strain evidence="2 3">NPDC077434</strain>
    </source>
</reference>
<dbReference type="RefSeq" id="WP_366232254.1">
    <property type="nucleotide sequence ID" value="NZ_JBFBMH010000002.1"/>
</dbReference>
<sequence>MAGSAALVVMVSGVGAQIFASAARTSVVEYLGAQLVTAGGNEADPSYEGVSLWILNLDLAPVGWALGLALVAAAFELGQRLQKDTEGLV</sequence>
<evidence type="ECO:0008006" key="4">
    <source>
        <dbReference type="Google" id="ProtNLM"/>
    </source>
</evidence>
<keyword evidence="1" id="KW-1133">Transmembrane helix</keyword>
<keyword evidence="1" id="KW-0812">Transmembrane</keyword>
<evidence type="ECO:0000313" key="3">
    <source>
        <dbReference type="Proteomes" id="UP001553715"/>
    </source>
</evidence>
<organism evidence="2 3">
    <name type="scientific">Microbacterium profundi</name>
    <dbReference type="NCBI Taxonomy" id="450380"/>
    <lineage>
        <taxon>Bacteria</taxon>
        <taxon>Bacillati</taxon>
        <taxon>Actinomycetota</taxon>
        <taxon>Actinomycetes</taxon>
        <taxon>Micrococcales</taxon>
        <taxon>Microbacteriaceae</taxon>
        <taxon>Microbacterium</taxon>
    </lineage>
</organism>
<evidence type="ECO:0000256" key="1">
    <source>
        <dbReference type="SAM" id="Phobius"/>
    </source>
</evidence>
<protein>
    <recommendedName>
        <fullName evidence="4">DUF2975 domain-containing protein</fullName>
    </recommendedName>
</protein>
<dbReference type="Proteomes" id="UP001553715">
    <property type="component" value="Unassembled WGS sequence"/>
</dbReference>
<gene>
    <name evidence="2" type="ORF">AB0301_02430</name>
</gene>